<sequence>MREEGRLFMLVFQRQVLFNECYVYRPSKTLPGMSHRDAALHESSGHCPTCSLETLLRHVFLLHGIVEKPVNTKKVKIMEERESQPL</sequence>
<reference evidence="1 2" key="1">
    <citation type="journal article" date="2018" name="Nat. Genet.">
        <title>The Rosa genome provides new insights in the design of modern roses.</title>
        <authorList>
            <person name="Bendahmane M."/>
        </authorList>
    </citation>
    <scope>NUCLEOTIDE SEQUENCE [LARGE SCALE GENOMIC DNA]</scope>
    <source>
        <strain evidence="2">cv. Old Blush</strain>
    </source>
</reference>
<dbReference type="Proteomes" id="UP000238479">
    <property type="component" value="Chromosome 5"/>
</dbReference>
<dbReference type="Gramene" id="PRQ35598">
    <property type="protein sequence ID" value="PRQ35598"/>
    <property type="gene ID" value="RchiOBHm_Chr5g0081731"/>
</dbReference>
<name>A0A2P6QN57_ROSCH</name>
<keyword evidence="2" id="KW-1185">Reference proteome</keyword>
<comment type="caution">
    <text evidence="1">The sequence shown here is derived from an EMBL/GenBank/DDBJ whole genome shotgun (WGS) entry which is preliminary data.</text>
</comment>
<evidence type="ECO:0000313" key="2">
    <source>
        <dbReference type="Proteomes" id="UP000238479"/>
    </source>
</evidence>
<proteinExistence type="predicted"/>
<organism evidence="1 2">
    <name type="scientific">Rosa chinensis</name>
    <name type="common">China rose</name>
    <dbReference type="NCBI Taxonomy" id="74649"/>
    <lineage>
        <taxon>Eukaryota</taxon>
        <taxon>Viridiplantae</taxon>
        <taxon>Streptophyta</taxon>
        <taxon>Embryophyta</taxon>
        <taxon>Tracheophyta</taxon>
        <taxon>Spermatophyta</taxon>
        <taxon>Magnoliopsida</taxon>
        <taxon>eudicotyledons</taxon>
        <taxon>Gunneridae</taxon>
        <taxon>Pentapetalae</taxon>
        <taxon>rosids</taxon>
        <taxon>fabids</taxon>
        <taxon>Rosales</taxon>
        <taxon>Rosaceae</taxon>
        <taxon>Rosoideae</taxon>
        <taxon>Rosoideae incertae sedis</taxon>
        <taxon>Rosa</taxon>
    </lineage>
</organism>
<dbReference type="EMBL" id="PDCK01000043">
    <property type="protein sequence ID" value="PRQ35598.1"/>
    <property type="molecule type" value="Genomic_DNA"/>
</dbReference>
<evidence type="ECO:0000313" key="1">
    <source>
        <dbReference type="EMBL" id="PRQ35598.1"/>
    </source>
</evidence>
<dbReference type="AlphaFoldDB" id="A0A2P6QN57"/>
<accession>A0A2P6QN57</accession>
<protein>
    <submittedName>
        <fullName evidence="1">Uncharacterized protein</fullName>
    </submittedName>
</protein>
<gene>
    <name evidence="1" type="ORF">RchiOBHm_Chr5g0081731</name>
</gene>